<evidence type="ECO:0000313" key="3">
    <source>
        <dbReference type="Proteomes" id="UP001597307"/>
    </source>
</evidence>
<dbReference type="Pfam" id="PF12277">
    <property type="entry name" value="DUF3618"/>
    <property type="match status" value="1"/>
</dbReference>
<feature type="compositionally biased region" description="Basic and acidic residues" evidence="1">
    <location>
        <begin position="177"/>
        <end position="195"/>
    </location>
</feature>
<dbReference type="Gene3D" id="1.20.120.20">
    <property type="entry name" value="Apolipoprotein"/>
    <property type="match status" value="1"/>
</dbReference>
<evidence type="ECO:0000256" key="1">
    <source>
        <dbReference type="SAM" id="MobiDB-lite"/>
    </source>
</evidence>
<evidence type="ECO:0000313" key="2">
    <source>
        <dbReference type="EMBL" id="MFD1847153.1"/>
    </source>
</evidence>
<dbReference type="Proteomes" id="UP001597307">
    <property type="component" value="Unassembled WGS sequence"/>
</dbReference>
<reference evidence="3" key="1">
    <citation type="journal article" date="2019" name="Int. J. Syst. Evol. Microbiol.">
        <title>The Global Catalogue of Microorganisms (GCM) 10K type strain sequencing project: providing services to taxonomists for standard genome sequencing and annotation.</title>
        <authorList>
            <consortium name="The Broad Institute Genomics Platform"/>
            <consortium name="The Broad Institute Genome Sequencing Center for Infectious Disease"/>
            <person name="Wu L."/>
            <person name="Ma J."/>
        </authorList>
    </citation>
    <scope>NUCLEOTIDE SEQUENCE [LARGE SCALE GENOMIC DNA]</scope>
    <source>
        <strain evidence="3">JCM 11496</strain>
    </source>
</reference>
<keyword evidence="3" id="KW-1185">Reference proteome</keyword>
<dbReference type="EMBL" id="JBHUGA010000040">
    <property type="protein sequence ID" value="MFD1847153.1"/>
    <property type="molecule type" value="Genomic_DNA"/>
</dbReference>
<organism evidence="2 3">
    <name type="scientific">Arthrobacter flavus</name>
    <dbReference type="NCBI Taxonomy" id="95172"/>
    <lineage>
        <taxon>Bacteria</taxon>
        <taxon>Bacillati</taxon>
        <taxon>Actinomycetota</taxon>
        <taxon>Actinomycetes</taxon>
        <taxon>Micrococcales</taxon>
        <taxon>Micrococcaceae</taxon>
        <taxon>Arthrobacter</taxon>
    </lineage>
</organism>
<feature type="compositionally biased region" description="Basic and acidic residues" evidence="1">
    <location>
        <begin position="8"/>
        <end position="19"/>
    </location>
</feature>
<sequence length="195" mass="20092">MSQTPEQIRADIERTRRDLGTGVDAVADKVSPSSIAQRQGDKVRSAVGGIRTSVMGSADQASSGTKSAVHNASDAVQDAPHQLGNKTRGNPLAAGLIAFGAGMLISSLIPASDKEKEAATALKEKAEPLTSSVTDAAKTVVEDLKEPAQQAMDSVKETAASSMNTVKDESTSAAADVKGRAQDAKDTVQDDASRS</sequence>
<dbReference type="RefSeq" id="WP_343878914.1">
    <property type="nucleotide sequence ID" value="NZ_BAAAIJ010000032.1"/>
</dbReference>
<proteinExistence type="predicted"/>
<name>A0ABW4Q8W5_9MICC</name>
<accession>A0ABW4Q8W5</accession>
<dbReference type="InterPro" id="IPR022062">
    <property type="entry name" value="DUF3618"/>
</dbReference>
<protein>
    <submittedName>
        <fullName evidence="2">DUF3618 domain-containing protein</fullName>
    </submittedName>
</protein>
<comment type="caution">
    <text evidence="2">The sequence shown here is derived from an EMBL/GenBank/DDBJ whole genome shotgun (WGS) entry which is preliminary data.</text>
</comment>
<feature type="region of interest" description="Disordered" evidence="1">
    <location>
        <begin position="1"/>
        <end position="46"/>
    </location>
</feature>
<gene>
    <name evidence="2" type="ORF">ACFSFX_11150</name>
</gene>
<feature type="region of interest" description="Disordered" evidence="1">
    <location>
        <begin position="141"/>
        <end position="195"/>
    </location>
</feature>